<evidence type="ECO:0000313" key="1">
    <source>
        <dbReference type="EMBL" id="MET3634652.1"/>
    </source>
</evidence>
<comment type="caution">
    <text evidence="1">The sequence shown here is derived from an EMBL/GenBank/DDBJ whole genome shotgun (WGS) entry which is preliminary data.</text>
</comment>
<keyword evidence="2" id="KW-1185">Reference proteome</keyword>
<dbReference type="Proteomes" id="UP001549037">
    <property type="component" value="Unassembled WGS sequence"/>
</dbReference>
<proteinExistence type="predicted"/>
<dbReference type="InterPro" id="IPR010434">
    <property type="entry name" value="DUF1033"/>
</dbReference>
<dbReference type="Pfam" id="PF06279">
    <property type="entry name" value="DUF1033"/>
    <property type="match status" value="1"/>
</dbReference>
<gene>
    <name evidence="1" type="ORF">ABID28_001298</name>
</gene>
<sequence length="125" mass="15664">MYHVVEMKGDFEPWWFLEDWQEDIVKVQEFDDYYEALKWYKVAWRRLYAEFPHFNSRSDLMSAFWDETEQRWCEECDEYLQQYHSILLLSDWEKIPDSWCRPGYKKKNCQIKHQTCQIKKEKTVN</sequence>
<evidence type="ECO:0000313" key="2">
    <source>
        <dbReference type="Proteomes" id="UP001549037"/>
    </source>
</evidence>
<reference evidence="1 2" key="1">
    <citation type="submission" date="2024-06" db="EMBL/GenBank/DDBJ databases">
        <title>Genomic Encyclopedia of Type Strains, Phase IV (KMG-IV): sequencing the most valuable type-strain genomes for metagenomic binning, comparative biology and taxonomic classification.</title>
        <authorList>
            <person name="Goeker M."/>
        </authorList>
    </citation>
    <scope>NUCLEOTIDE SEQUENCE [LARGE SCALE GENOMIC DNA]</scope>
    <source>
        <strain evidence="1 2">DSM 28302</strain>
    </source>
</reference>
<evidence type="ECO:0008006" key="3">
    <source>
        <dbReference type="Google" id="ProtNLM"/>
    </source>
</evidence>
<name>A0ABV2JFW1_9STRE</name>
<dbReference type="EMBL" id="JBEPLN010000021">
    <property type="protein sequence ID" value="MET3634652.1"/>
    <property type="molecule type" value="Genomic_DNA"/>
</dbReference>
<accession>A0ABV2JFW1</accession>
<organism evidence="1 2">
    <name type="scientific">Streptococcus porcorum</name>
    <dbReference type="NCBI Taxonomy" id="701526"/>
    <lineage>
        <taxon>Bacteria</taxon>
        <taxon>Bacillati</taxon>
        <taxon>Bacillota</taxon>
        <taxon>Bacilli</taxon>
        <taxon>Lactobacillales</taxon>
        <taxon>Streptococcaceae</taxon>
        <taxon>Streptococcus</taxon>
    </lineage>
</organism>
<protein>
    <recommendedName>
        <fullName evidence="3">DNA binding protein</fullName>
    </recommendedName>
</protein>
<dbReference type="RefSeq" id="WP_354369172.1">
    <property type="nucleotide sequence ID" value="NZ_JBEPLN010000021.1"/>
</dbReference>